<feature type="domain" description="PARP catalytic" evidence="2">
    <location>
        <begin position="356"/>
        <end position="604"/>
    </location>
</feature>
<dbReference type="EMBL" id="CAJNJA010065363">
    <property type="protein sequence ID" value="CAE7885338.1"/>
    <property type="molecule type" value="Genomic_DNA"/>
</dbReference>
<name>A0A813B3E9_9DINO</name>
<protein>
    <recommendedName>
        <fullName evidence="1">Poly [ADP-ribose] polymerase</fullName>
        <shortName evidence="1">PARP</shortName>
        <ecNumber evidence="1">2.4.2.-</ecNumber>
    </recommendedName>
</protein>
<evidence type="ECO:0000313" key="3">
    <source>
        <dbReference type="EMBL" id="CAE7885338.1"/>
    </source>
</evidence>
<proteinExistence type="predicted"/>
<dbReference type="InterPro" id="IPR012317">
    <property type="entry name" value="Poly(ADP-ribose)pol_cat_dom"/>
</dbReference>
<keyword evidence="1" id="KW-0328">Glycosyltransferase</keyword>
<dbReference type="Gene3D" id="3.90.228.10">
    <property type="match status" value="2"/>
</dbReference>
<dbReference type="Pfam" id="PF00644">
    <property type="entry name" value="PARP"/>
    <property type="match status" value="2"/>
</dbReference>
<dbReference type="AlphaFoldDB" id="A0A813B3E9"/>
<dbReference type="GO" id="GO:1990404">
    <property type="term" value="F:NAD+-protein mono-ADP-ribosyltransferase activity"/>
    <property type="evidence" value="ECO:0007669"/>
    <property type="project" value="TreeGrafter"/>
</dbReference>
<dbReference type="PANTHER" id="PTHR45740">
    <property type="entry name" value="POLY [ADP-RIBOSE] POLYMERASE"/>
    <property type="match status" value="1"/>
</dbReference>
<dbReference type="PROSITE" id="PS51059">
    <property type="entry name" value="PARP_CATALYTIC"/>
    <property type="match status" value="1"/>
</dbReference>
<keyword evidence="1" id="KW-0808">Transferase</keyword>
<sequence length="635" mass="72257">MSHTSWMDPASAPTSQVVLVAVVLVSVLSCVTRHQQQLRRWFSCRGLQRTQDVIPPYWQNAGRSLLEAMDRSSPDYFDDIYPVPLQNRSILQGFLNETSSNTEIQFNLVRAVRVEHSGLWSRYQDKAAAVASQRKVFKFQGTGAPSTNCALAHVESDGWEGGFVHALDESICEAYLFHGTDPHSALKIVENGFEVKKSRAGKRFGFGGYFSEDPAVADRYAGEGEGLYRACYALLLCRVLLGRQYRTTKFRDESVTEEAFRQRFDSVLAEPHGHLHREFVIFDGHQVYPEYALVYERLSPDFWMCPSPVRRYWADEEADTAEMGSWSLPAYWFHAREELTGAFHETHPDHQMKAVLEDLMNKTWLSDPTVGLRPGHTGHHEHATARTVGLRVLKVIRVEDSEMWRDYKAAQRRMRSRRGPPSCPPLHVHTVEALPEREHRRLHDEVNEVYLFYGSSPQRVMYLTHHGFPLETGARPDEVLSPVRGEAEELPAASKLFGEGAYLHEDASEADKLSSDDKGGYYRGYFAMLLCRVTLGNVQMLQSPDPEAHQRVGPDQAFDSSCGIYGDPRSSCGMARREFVIRDTAQVYPEYALIYERLQRQRRPESDSDSLDAWAGEQIILPSDRLEGQRLLLLP</sequence>
<dbReference type="SUPFAM" id="SSF56399">
    <property type="entry name" value="ADP-ribosylation"/>
    <property type="match status" value="2"/>
</dbReference>
<dbReference type="GO" id="GO:0003950">
    <property type="term" value="F:NAD+ poly-ADP-ribosyltransferase activity"/>
    <property type="evidence" value="ECO:0007669"/>
    <property type="project" value="UniProtKB-UniRule"/>
</dbReference>
<dbReference type="InterPro" id="IPR051712">
    <property type="entry name" value="ARTD-AVP"/>
</dbReference>
<evidence type="ECO:0000313" key="4">
    <source>
        <dbReference type="Proteomes" id="UP000601435"/>
    </source>
</evidence>
<organism evidence="3 4">
    <name type="scientific">Symbiodinium necroappetens</name>
    <dbReference type="NCBI Taxonomy" id="1628268"/>
    <lineage>
        <taxon>Eukaryota</taxon>
        <taxon>Sar</taxon>
        <taxon>Alveolata</taxon>
        <taxon>Dinophyceae</taxon>
        <taxon>Suessiales</taxon>
        <taxon>Symbiodiniaceae</taxon>
        <taxon>Symbiodinium</taxon>
    </lineage>
</organism>
<accession>A0A813B3E9</accession>
<keyword evidence="4" id="KW-1185">Reference proteome</keyword>
<dbReference type="EC" id="2.4.2.-" evidence="1"/>
<dbReference type="PANTHER" id="PTHR45740:SF2">
    <property type="entry name" value="POLY [ADP-RIBOSE] POLYMERASE"/>
    <property type="match status" value="1"/>
</dbReference>
<keyword evidence="1" id="KW-0520">NAD</keyword>
<evidence type="ECO:0000256" key="1">
    <source>
        <dbReference type="RuleBase" id="RU362114"/>
    </source>
</evidence>
<evidence type="ECO:0000259" key="2">
    <source>
        <dbReference type="PROSITE" id="PS51059"/>
    </source>
</evidence>
<reference evidence="3" key="1">
    <citation type="submission" date="2021-02" db="EMBL/GenBank/DDBJ databases">
        <authorList>
            <person name="Dougan E. K."/>
            <person name="Rhodes N."/>
            <person name="Thang M."/>
            <person name="Chan C."/>
        </authorList>
    </citation>
    <scope>NUCLEOTIDE SEQUENCE</scope>
</reference>
<gene>
    <name evidence="3" type="primary">Tnks</name>
    <name evidence="3" type="ORF">SNEC2469_LOCUS29250</name>
</gene>
<dbReference type="GO" id="GO:0005634">
    <property type="term" value="C:nucleus"/>
    <property type="evidence" value="ECO:0007669"/>
    <property type="project" value="TreeGrafter"/>
</dbReference>
<comment type="caution">
    <text evidence="3">The sequence shown here is derived from an EMBL/GenBank/DDBJ whole genome shotgun (WGS) entry which is preliminary data.</text>
</comment>
<dbReference type="Proteomes" id="UP000601435">
    <property type="component" value="Unassembled WGS sequence"/>
</dbReference>
<dbReference type="OrthoDB" id="6133115at2759"/>